<comment type="similarity">
    <text evidence="2 11">Belongs to the folylpolyglutamate synthase family.</text>
</comment>
<dbReference type="InterPro" id="IPR018109">
    <property type="entry name" value="Folylpolyglutamate_synth_CS"/>
</dbReference>
<dbReference type="PANTHER" id="PTHR11136:SF0">
    <property type="entry name" value="DIHYDROFOLATE SYNTHETASE-RELATED"/>
    <property type="match status" value="1"/>
</dbReference>
<gene>
    <name evidence="14" type="ORF">A2971_01175</name>
</gene>
<keyword evidence="8" id="KW-0460">Magnesium</keyword>
<comment type="catalytic activity">
    <reaction evidence="10">
        <text>(6S)-5,6,7,8-tetrahydrofolyl-(gamma-L-Glu)(n) + L-glutamate + ATP = (6S)-5,6,7,8-tetrahydrofolyl-(gamma-L-Glu)(n+1) + ADP + phosphate + H(+)</text>
        <dbReference type="Rhea" id="RHEA:10580"/>
        <dbReference type="Rhea" id="RHEA-COMP:14738"/>
        <dbReference type="Rhea" id="RHEA-COMP:14740"/>
        <dbReference type="ChEBI" id="CHEBI:15378"/>
        <dbReference type="ChEBI" id="CHEBI:29985"/>
        <dbReference type="ChEBI" id="CHEBI:30616"/>
        <dbReference type="ChEBI" id="CHEBI:43474"/>
        <dbReference type="ChEBI" id="CHEBI:141005"/>
        <dbReference type="ChEBI" id="CHEBI:456216"/>
        <dbReference type="EC" id="6.3.2.17"/>
    </reaction>
</comment>
<name>A0A1F6AYN6_9BACT</name>
<dbReference type="PANTHER" id="PTHR11136">
    <property type="entry name" value="FOLYLPOLYGLUTAMATE SYNTHASE-RELATED"/>
    <property type="match status" value="1"/>
</dbReference>
<accession>A0A1F6AYN6</accession>
<dbReference type="GO" id="GO:0005737">
    <property type="term" value="C:cytoplasm"/>
    <property type="evidence" value="ECO:0007669"/>
    <property type="project" value="TreeGrafter"/>
</dbReference>
<feature type="domain" description="Mur ligase C-terminal" evidence="12">
    <location>
        <begin position="287"/>
        <end position="393"/>
    </location>
</feature>
<dbReference type="SUPFAM" id="SSF53244">
    <property type="entry name" value="MurD-like peptide ligases, peptide-binding domain"/>
    <property type="match status" value="1"/>
</dbReference>
<dbReference type="Gene3D" id="3.90.190.20">
    <property type="entry name" value="Mur ligase, C-terminal domain"/>
    <property type="match status" value="1"/>
</dbReference>
<dbReference type="EC" id="6.3.2.17" evidence="3"/>
<dbReference type="InterPro" id="IPR001645">
    <property type="entry name" value="Folylpolyglutamate_synth"/>
</dbReference>
<evidence type="ECO:0000256" key="9">
    <source>
        <dbReference type="ARBA" id="ARBA00030592"/>
    </source>
</evidence>
<evidence type="ECO:0000256" key="3">
    <source>
        <dbReference type="ARBA" id="ARBA00013025"/>
    </source>
</evidence>
<dbReference type="InterPro" id="IPR036615">
    <property type="entry name" value="Mur_ligase_C_dom_sf"/>
</dbReference>
<keyword evidence="4 11" id="KW-0436">Ligase</keyword>
<dbReference type="EMBL" id="MFJW01000019">
    <property type="protein sequence ID" value="OGG29633.1"/>
    <property type="molecule type" value="Genomic_DNA"/>
</dbReference>
<dbReference type="Pfam" id="PF02875">
    <property type="entry name" value="Mur_ligase_C"/>
    <property type="match status" value="1"/>
</dbReference>
<evidence type="ECO:0000256" key="2">
    <source>
        <dbReference type="ARBA" id="ARBA00008276"/>
    </source>
</evidence>
<dbReference type="GO" id="GO:0046872">
    <property type="term" value="F:metal ion binding"/>
    <property type="evidence" value="ECO:0007669"/>
    <property type="project" value="UniProtKB-KW"/>
</dbReference>
<evidence type="ECO:0000259" key="13">
    <source>
        <dbReference type="Pfam" id="PF08245"/>
    </source>
</evidence>
<dbReference type="InterPro" id="IPR036565">
    <property type="entry name" value="Mur-like_cat_sf"/>
</dbReference>
<evidence type="ECO:0000256" key="1">
    <source>
        <dbReference type="ARBA" id="ARBA00001946"/>
    </source>
</evidence>
<protein>
    <recommendedName>
        <fullName evidence="3">tetrahydrofolate synthase</fullName>
        <ecNumber evidence="3">6.3.2.17</ecNumber>
    </recommendedName>
    <alternativeName>
        <fullName evidence="9">Tetrahydrofolylpolyglutamate synthase</fullName>
    </alternativeName>
</protein>
<dbReference type="Gene3D" id="3.40.1190.10">
    <property type="entry name" value="Mur-like, catalytic domain"/>
    <property type="match status" value="1"/>
</dbReference>
<dbReference type="GO" id="GO:0008841">
    <property type="term" value="F:dihydrofolate synthase activity"/>
    <property type="evidence" value="ECO:0007669"/>
    <property type="project" value="TreeGrafter"/>
</dbReference>
<sequence length="421" mass="45900">MESFTSAQAYLERHFSSGKTYSLERIRSLLSDLKSPHLAVPTIHVGGTAGKGSTSFLIASILEHAGYRVGLYTSPHLISITERIMIDRTPITESAFVAILESIKPAIPQGATYFEIITAMTFAYFAREHVDVAIVEVGVGGKLDCTNVVDPRVSVITNVGLDHTEILGETIEDISRDKREIIKPKKPVISGVTQPQIRDLIIEKAASVDAPLFLAGRDFHIKNLTIGRPIVFDYVSPEKTLSNLELSLLGRHQVVNAAVAITAVFQSGFIVTADAIRKALSTASYPGRMEVMGNIIIDGAHNPMKIQALSNALTDHFPGVQFETLFAVKGDKNAFDMVRTLAPFVSHWYLTTLEALTDWGKGQMLPVNALEKTIKEADPGKPVSVVEKPEEFLQNPPPPTLITGSLYLVGAVEKWISGSRT</sequence>
<dbReference type="GO" id="GO:0005524">
    <property type="term" value="F:ATP binding"/>
    <property type="evidence" value="ECO:0007669"/>
    <property type="project" value="UniProtKB-KW"/>
</dbReference>
<evidence type="ECO:0000313" key="14">
    <source>
        <dbReference type="EMBL" id="OGG29633.1"/>
    </source>
</evidence>
<dbReference type="PIRSF" id="PIRSF001563">
    <property type="entry name" value="Folylpolyglu_synth"/>
    <property type="match status" value="1"/>
</dbReference>
<dbReference type="SUPFAM" id="SSF53623">
    <property type="entry name" value="MurD-like peptide ligases, catalytic domain"/>
    <property type="match status" value="1"/>
</dbReference>
<dbReference type="InterPro" id="IPR004101">
    <property type="entry name" value="Mur_ligase_C"/>
</dbReference>
<feature type="domain" description="Mur ligase central" evidence="13">
    <location>
        <begin position="45"/>
        <end position="263"/>
    </location>
</feature>
<evidence type="ECO:0000313" key="15">
    <source>
        <dbReference type="Proteomes" id="UP000178461"/>
    </source>
</evidence>
<evidence type="ECO:0000256" key="6">
    <source>
        <dbReference type="ARBA" id="ARBA00022741"/>
    </source>
</evidence>
<dbReference type="NCBIfam" id="TIGR01499">
    <property type="entry name" value="folC"/>
    <property type="match status" value="1"/>
</dbReference>
<evidence type="ECO:0000256" key="7">
    <source>
        <dbReference type="ARBA" id="ARBA00022840"/>
    </source>
</evidence>
<evidence type="ECO:0000259" key="12">
    <source>
        <dbReference type="Pfam" id="PF02875"/>
    </source>
</evidence>
<organism evidence="14 15">
    <name type="scientific">Candidatus Gottesmanbacteria bacterium RIFCSPLOWO2_01_FULL_46_21</name>
    <dbReference type="NCBI Taxonomy" id="1798393"/>
    <lineage>
        <taxon>Bacteria</taxon>
        <taxon>Candidatus Gottesmaniibacteriota</taxon>
    </lineage>
</organism>
<keyword evidence="7 11" id="KW-0067">ATP-binding</keyword>
<dbReference type="AlphaFoldDB" id="A0A1F6AYN6"/>
<evidence type="ECO:0000256" key="10">
    <source>
        <dbReference type="ARBA" id="ARBA00047493"/>
    </source>
</evidence>
<dbReference type="GO" id="GO:0004326">
    <property type="term" value="F:tetrahydrofolylpolyglutamate synthase activity"/>
    <property type="evidence" value="ECO:0007669"/>
    <property type="project" value="UniProtKB-EC"/>
</dbReference>
<evidence type="ECO:0000256" key="11">
    <source>
        <dbReference type="PIRNR" id="PIRNR001563"/>
    </source>
</evidence>
<keyword evidence="5" id="KW-0479">Metal-binding</keyword>
<dbReference type="PROSITE" id="PS01012">
    <property type="entry name" value="FOLYLPOLYGLU_SYNT_2"/>
    <property type="match status" value="1"/>
</dbReference>
<evidence type="ECO:0000256" key="5">
    <source>
        <dbReference type="ARBA" id="ARBA00022723"/>
    </source>
</evidence>
<dbReference type="Pfam" id="PF08245">
    <property type="entry name" value="Mur_ligase_M"/>
    <property type="match status" value="1"/>
</dbReference>
<keyword evidence="6 11" id="KW-0547">Nucleotide-binding</keyword>
<comment type="cofactor">
    <cofactor evidence="1">
        <name>Mg(2+)</name>
        <dbReference type="ChEBI" id="CHEBI:18420"/>
    </cofactor>
</comment>
<evidence type="ECO:0000256" key="8">
    <source>
        <dbReference type="ARBA" id="ARBA00022842"/>
    </source>
</evidence>
<comment type="caution">
    <text evidence="14">The sequence shown here is derived from an EMBL/GenBank/DDBJ whole genome shotgun (WGS) entry which is preliminary data.</text>
</comment>
<evidence type="ECO:0000256" key="4">
    <source>
        <dbReference type="ARBA" id="ARBA00022598"/>
    </source>
</evidence>
<reference evidence="14 15" key="1">
    <citation type="journal article" date="2016" name="Nat. Commun.">
        <title>Thousands of microbial genomes shed light on interconnected biogeochemical processes in an aquifer system.</title>
        <authorList>
            <person name="Anantharaman K."/>
            <person name="Brown C.T."/>
            <person name="Hug L.A."/>
            <person name="Sharon I."/>
            <person name="Castelle C.J."/>
            <person name="Probst A.J."/>
            <person name="Thomas B.C."/>
            <person name="Singh A."/>
            <person name="Wilkins M.J."/>
            <person name="Karaoz U."/>
            <person name="Brodie E.L."/>
            <person name="Williams K.H."/>
            <person name="Hubbard S.S."/>
            <person name="Banfield J.F."/>
        </authorList>
    </citation>
    <scope>NUCLEOTIDE SEQUENCE [LARGE SCALE GENOMIC DNA]</scope>
</reference>
<proteinExistence type="inferred from homology"/>
<dbReference type="InterPro" id="IPR013221">
    <property type="entry name" value="Mur_ligase_cen"/>
</dbReference>
<dbReference type="FunFam" id="3.40.1190.10:FF:000011">
    <property type="entry name" value="Folylpolyglutamate synthase/dihydrofolate synthase"/>
    <property type="match status" value="1"/>
</dbReference>
<dbReference type="Proteomes" id="UP000178461">
    <property type="component" value="Unassembled WGS sequence"/>
</dbReference>